<evidence type="ECO:0000313" key="3">
    <source>
        <dbReference type="Proteomes" id="UP001183643"/>
    </source>
</evidence>
<dbReference type="Proteomes" id="UP001183643">
    <property type="component" value="Unassembled WGS sequence"/>
</dbReference>
<dbReference type="RefSeq" id="WP_310369391.1">
    <property type="nucleotide sequence ID" value="NZ_JAVDYB010000001.1"/>
</dbReference>
<protein>
    <submittedName>
        <fullName evidence="2">Catechol 2,3-dioxygenase-like lactoylglutathione lyase family enzyme</fullName>
    </submittedName>
</protein>
<accession>A0AAE3YST0</accession>
<dbReference type="Gene3D" id="3.10.180.10">
    <property type="entry name" value="2,3-Dihydroxybiphenyl 1,2-Dioxygenase, domain 1"/>
    <property type="match status" value="1"/>
</dbReference>
<dbReference type="PROSITE" id="PS51819">
    <property type="entry name" value="VOC"/>
    <property type="match status" value="1"/>
</dbReference>
<gene>
    <name evidence="2" type="ORF">J2S41_003969</name>
</gene>
<dbReference type="EMBL" id="JAVDYB010000001">
    <property type="protein sequence ID" value="MDR7277191.1"/>
    <property type="molecule type" value="Genomic_DNA"/>
</dbReference>
<dbReference type="AlphaFoldDB" id="A0AAE3YST0"/>
<dbReference type="PANTHER" id="PTHR35908:SF1">
    <property type="entry name" value="CONSERVED PROTEIN"/>
    <property type="match status" value="1"/>
</dbReference>
<dbReference type="InterPro" id="IPR041581">
    <property type="entry name" value="Glyoxalase_6"/>
</dbReference>
<reference evidence="2" key="1">
    <citation type="submission" date="2023-07" db="EMBL/GenBank/DDBJ databases">
        <title>Sequencing the genomes of 1000 actinobacteria strains.</title>
        <authorList>
            <person name="Klenk H.-P."/>
        </authorList>
    </citation>
    <scope>NUCLEOTIDE SEQUENCE</scope>
    <source>
        <strain evidence="2">DSM 44707</strain>
    </source>
</reference>
<dbReference type="InterPro" id="IPR037523">
    <property type="entry name" value="VOC_core"/>
</dbReference>
<proteinExistence type="predicted"/>
<organism evidence="2 3">
    <name type="scientific">Catenuloplanes atrovinosus</name>
    <dbReference type="NCBI Taxonomy" id="137266"/>
    <lineage>
        <taxon>Bacteria</taxon>
        <taxon>Bacillati</taxon>
        <taxon>Actinomycetota</taxon>
        <taxon>Actinomycetes</taxon>
        <taxon>Micromonosporales</taxon>
        <taxon>Micromonosporaceae</taxon>
        <taxon>Catenuloplanes</taxon>
    </lineage>
</organism>
<dbReference type="GO" id="GO:0016829">
    <property type="term" value="F:lyase activity"/>
    <property type="evidence" value="ECO:0007669"/>
    <property type="project" value="UniProtKB-KW"/>
</dbReference>
<sequence length="123" mass="13277">MTELRPIRLVAISLDCPDPQQLADFYRALLGGRQLWAKETSVGIEVHGAVLVAQQVDCYAPPVWPGTAIVHLDLTADDLGTAVERAVALGATLPDQPDPRWRVLLDPAGHPFCLTPFTPDSVA</sequence>
<dbReference type="SUPFAM" id="SSF54593">
    <property type="entry name" value="Glyoxalase/Bleomycin resistance protein/Dihydroxybiphenyl dioxygenase"/>
    <property type="match status" value="1"/>
</dbReference>
<evidence type="ECO:0000259" key="1">
    <source>
        <dbReference type="PROSITE" id="PS51819"/>
    </source>
</evidence>
<feature type="domain" description="VOC" evidence="1">
    <location>
        <begin position="8"/>
        <end position="123"/>
    </location>
</feature>
<keyword evidence="2" id="KW-0456">Lyase</keyword>
<dbReference type="Pfam" id="PF18029">
    <property type="entry name" value="Glyoxalase_6"/>
    <property type="match status" value="1"/>
</dbReference>
<keyword evidence="3" id="KW-1185">Reference proteome</keyword>
<evidence type="ECO:0000313" key="2">
    <source>
        <dbReference type="EMBL" id="MDR7277191.1"/>
    </source>
</evidence>
<dbReference type="InterPro" id="IPR029068">
    <property type="entry name" value="Glyas_Bleomycin-R_OHBP_Dase"/>
</dbReference>
<dbReference type="PANTHER" id="PTHR35908">
    <property type="entry name" value="HYPOTHETICAL FUSION PROTEIN"/>
    <property type="match status" value="1"/>
</dbReference>
<comment type="caution">
    <text evidence="2">The sequence shown here is derived from an EMBL/GenBank/DDBJ whole genome shotgun (WGS) entry which is preliminary data.</text>
</comment>
<name>A0AAE3YST0_9ACTN</name>